<dbReference type="Proteomes" id="UP000183223">
    <property type="component" value="Unassembled WGS sequence"/>
</dbReference>
<reference evidence="2" key="1">
    <citation type="submission" date="2016-10" db="EMBL/GenBank/DDBJ databases">
        <authorList>
            <person name="Varghese N."/>
            <person name="Submissions S."/>
        </authorList>
    </citation>
    <scope>NUCLEOTIDE SEQUENCE [LARGE SCALE GENOMIC DNA]</scope>
    <source>
        <strain evidence="2">ATCC 29999</strain>
    </source>
</reference>
<dbReference type="GeneID" id="71691199"/>
<protein>
    <submittedName>
        <fullName evidence="1">Uncharacterized protein</fullName>
    </submittedName>
</protein>
<gene>
    <name evidence="1" type="ORF">SAMN02982990_04430</name>
</gene>
<dbReference type="EMBL" id="FMWJ01000041">
    <property type="protein sequence ID" value="SCZ73859.1"/>
    <property type="molecule type" value="Genomic_DNA"/>
</dbReference>
<proteinExistence type="predicted"/>
<dbReference type="RefSeq" id="WP_074525117.1">
    <property type="nucleotide sequence ID" value="NZ_CAWQXX010000063.1"/>
</dbReference>
<dbReference type="AlphaFoldDB" id="A0A1G5RKT6"/>
<name>A0A1G5RKT6_PHOLU</name>
<evidence type="ECO:0000313" key="1">
    <source>
        <dbReference type="EMBL" id="SCZ73859.1"/>
    </source>
</evidence>
<accession>A0A1G5RKT6</accession>
<sequence>MAVKTAAGFELDQHDKGIDLAGYHNGIVAEFAVDVDIKKKNKKMDSTKNLFKVKKKWVIADPLKASESPLRINLIGEERSVVRPEIVPGAETASWEMGYDPNFKPKMDNLPFITGFPRM</sequence>
<evidence type="ECO:0000313" key="2">
    <source>
        <dbReference type="Proteomes" id="UP000183223"/>
    </source>
</evidence>
<keyword evidence="2" id="KW-1185">Reference proteome</keyword>
<organism evidence="1 2">
    <name type="scientific">Photorhabdus luminescens</name>
    <name type="common">Xenorhabdus luminescens</name>
    <dbReference type="NCBI Taxonomy" id="29488"/>
    <lineage>
        <taxon>Bacteria</taxon>
        <taxon>Pseudomonadati</taxon>
        <taxon>Pseudomonadota</taxon>
        <taxon>Gammaproteobacteria</taxon>
        <taxon>Enterobacterales</taxon>
        <taxon>Morganellaceae</taxon>
        <taxon>Photorhabdus</taxon>
    </lineage>
</organism>